<dbReference type="Gene3D" id="3.40.50.300">
    <property type="entry name" value="P-loop containing nucleotide triphosphate hydrolases"/>
    <property type="match status" value="1"/>
</dbReference>
<sequence>MIEVRNLQYSYPGKKTQTIKNINFSIQKGEIFGFLGPSGAGKSTTQKILIGLLKGYEGSVKVMGSELKTLKQDYYEKIGVAFEFPNFYSKFSALENLQHFGRLYSVETIEPLELLRSVGLEKDHATKVSAFSKGMKMRLNFCRALINKPDLIFLDEPTSGLDPVNSKVMREKILALKNEGKTVVITTHNMMLAEEICDRVAFIVDGKISLIDSPKELKLQKGKKTVQVEFEAEGQTEVKEFLLRELKSSELFQSLLQTDQIKTIHTQEASLEDIFIEVTGRSLL</sequence>
<keyword evidence="1" id="KW-0813">Transport</keyword>
<dbReference type="EMBL" id="JAXOFX010000004">
    <property type="protein sequence ID" value="MDZ5471726.1"/>
    <property type="molecule type" value="Genomic_DNA"/>
</dbReference>
<dbReference type="PANTHER" id="PTHR42711">
    <property type="entry name" value="ABC TRANSPORTER ATP-BINDING PROTEIN"/>
    <property type="match status" value="1"/>
</dbReference>
<dbReference type="InterPro" id="IPR003439">
    <property type="entry name" value="ABC_transporter-like_ATP-bd"/>
</dbReference>
<dbReference type="InterPro" id="IPR017871">
    <property type="entry name" value="ABC_transporter-like_CS"/>
</dbReference>
<evidence type="ECO:0000313" key="5">
    <source>
        <dbReference type="EMBL" id="MDZ5471726.1"/>
    </source>
</evidence>
<dbReference type="RefSeq" id="WP_322446029.1">
    <property type="nucleotide sequence ID" value="NZ_JAXOFX010000004.1"/>
</dbReference>
<evidence type="ECO:0000313" key="6">
    <source>
        <dbReference type="Proteomes" id="UP001290455"/>
    </source>
</evidence>
<dbReference type="PANTHER" id="PTHR42711:SF18">
    <property type="entry name" value="ABC TRANSPORTER, ATP-BINDING PROTEIN"/>
    <property type="match status" value="1"/>
</dbReference>
<protein>
    <submittedName>
        <fullName evidence="5">ABC transporter ATP-binding protein</fullName>
    </submittedName>
</protein>
<dbReference type="PROSITE" id="PS00211">
    <property type="entry name" value="ABC_TRANSPORTER_1"/>
    <property type="match status" value="1"/>
</dbReference>
<keyword evidence="6" id="KW-1185">Reference proteome</keyword>
<comment type="caution">
    <text evidence="5">The sequence shown here is derived from an EMBL/GenBank/DDBJ whole genome shotgun (WGS) entry which is preliminary data.</text>
</comment>
<name>A0ABU5IX84_9BACI</name>
<proteinExistence type="predicted"/>
<keyword evidence="2" id="KW-0547">Nucleotide-binding</keyword>
<dbReference type="GO" id="GO:0005524">
    <property type="term" value="F:ATP binding"/>
    <property type="evidence" value="ECO:0007669"/>
    <property type="project" value="UniProtKB-KW"/>
</dbReference>
<feature type="domain" description="ABC transporter" evidence="4">
    <location>
        <begin position="2"/>
        <end position="230"/>
    </location>
</feature>
<dbReference type="Proteomes" id="UP001290455">
    <property type="component" value="Unassembled WGS sequence"/>
</dbReference>
<dbReference type="InterPro" id="IPR050763">
    <property type="entry name" value="ABC_transporter_ATP-binding"/>
</dbReference>
<keyword evidence="3 5" id="KW-0067">ATP-binding</keyword>
<dbReference type="CDD" id="cd03230">
    <property type="entry name" value="ABC_DR_subfamily_A"/>
    <property type="match status" value="1"/>
</dbReference>
<dbReference type="SUPFAM" id="SSF52540">
    <property type="entry name" value="P-loop containing nucleoside triphosphate hydrolases"/>
    <property type="match status" value="1"/>
</dbReference>
<evidence type="ECO:0000259" key="4">
    <source>
        <dbReference type="PROSITE" id="PS50893"/>
    </source>
</evidence>
<evidence type="ECO:0000256" key="3">
    <source>
        <dbReference type="ARBA" id="ARBA00022840"/>
    </source>
</evidence>
<dbReference type="PROSITE" id="PS50893">
    <property type="entry name" value="ABC_TRANSPORTER_2"/>
    <property type="match status" value="1"/>
</dbReference>
<dbReference type="Pfam" id="PF00005">
    <property type="entry name" value="ABC_tran"/>
    <property type="match status" value="1"/>
</dbReference>
<dbReference type="InterPro" id="IPR003593">
    <property type="entry name" value="AAA+_ATPase"/>
</dbReference>
<accession>A0ABU5IX84</accession>
<reference evidence="5 6" key="1">
    <citation type="submission" date="2023-11" db="EMBL/GenBank/DDBJ databases">
        <title>Bacillus jintuensis, isolated from a mudflat on the Beibu Gulf coast.</title>
        <authorList>
            <person name="Li M."/>
        </authorList>
    </citation>
    <scope>NUCLEOTIDE SEQUENCE [LARGE SCALE GENOMIC DNA]</scope>
    <source>
        <strain evidence="5 6">31A1R</strain>
    </source>
</reference>
<evidence type="ECO:0000256" key="1">
    <source>
        <dbReference type="ARBA" id="ARBA00022448"/>
    </source>
</evidence>
<dbReference type="SMART" id="SM00382">
    <property type="entry name" value="AAA"/>
    <property type="match status" value="1"/>
</dbReference>
<organism evidence="5 6">
    <name type="scientific">Robertmurraya mangrovi</name>
    <dbReference type="NCBI Taxonomy" id="3098077"/>
    <lineage>
        <taxon>Bacteria</taxon>
        <taxon>Bacillati</taxon>
        <taxon>Bacillota</taxon>
        <taxon>Bacilli</taxon>
        <taxon>Bacillales</taxon>
        <taxon>Bacillaceae</taxon>
        <taxon>Robertmurraya</taxon>
    </lineage>
</organism>
<gene>
    <name evidence="5" type="ORF">SM124_08200</name>
</gene>
<dbReference type="InterPro" id="IPR027417">
    <property type="entry name" value="P-loop_NTPase"/>
</dbReference>
<evidence type="ECO:0000256" key="2">
    <source>
        <dbReference type="ARBA" id="ARBA00022741"/>
    </source>
</evidence>